<evidence type="ECO:0000256" key="1">
    <source>
        <dbReference type="SAM" id="MobiDB-lite"/>
    </source>
</evidence>
<dbReference type="Pfam" id="PF24664">
    <property type="entry name" value="Monjiviricetes_fusion"/>
    <property type="match status" value="2"/>
</dbReference>
<dbReference type="OrthoDB" id="6765476at2759"/>
<sequence>MCRAVVVDYQKTSKCYQELPVIYLNRSLDRTAITHILVEHGTKVECHCQPLLLVNFKLENNWLEVTSDLKRTTEALELDANDGEDKLSMPRISISPISSNGISSKEDMESFQQTLLYPNTRKAVTNQVARRIIALDSSDPYYMPNLFSTTEFTNIAQSAVGEVWRFLSRMGNLFSICGFLYTIVCALANQRRDCEEEDQKIELIQCQLMLLPPRNNQTVRCIQDCLKSYAKTRRKAKLAEDTSVWEQPPKMKKTPKKKEDNKKKAKQLKQPSAVKLNPCANLQKDEFSSDDSDAPLASDKKRRVSLVSANVIGEEEIETVSYQSKKKTATSSQPVTPLVTCSVTLSVTPSVTPSATPLATPTITTSSHRLTISPQSTKKTATSSQPVTPSVIPSVIPSLTPLATPTVTPISGRLIDSLSTMSSSPKNFGKSTDIGNTIPEYCVASLVKNTLGYVAKVAVVYLMKCVAVPVELRRETHNCYVELAVTAYNESYFMSPVTRIMQKHAEQTECSTLIPPLYYINIQWIEFAPTPPTGILPQEFEPEAEENFSFRSIKDLVSGGIYTYNEIKKAPEAMTFGLGRNALNNMIIRRVAGQAVQDQRYSTLNLFSKE</sequence>
<gene>
    <name evidence="2" type="ORF">CEUTPL_LOCUS14573</name>
</gene>
<evidence type="ECO:0000313" key="2">
    <source>
        <dbReference type="EMBL" id="CAH1183131.1"/>
    </source>
</evidence>
<organism evidence="2 3">
    <name type="scientific">Ceutorhynchus assimilis</name>
    <name type="common">cabbage seed weevil</name>
    <dbReference type="NCBI Taxonomy" id="467358"/>
    <lineage>
        <taxon>Eukaryota</taxon>
        <taxon>Metazoa</taxon>
        <taxon>Ecdysozoa</taxon>
        <taxon>Arthropoda</taxon>
        <taxon>Hexapoda</taxon>
        <taxon>Insecta</taxon>
        <taxon>Pterygota</taxon>
        <taxon>Neoptera</taxon>
        <taxon>Endopterygota</taxon>
        <taxon>Coleoptera</taxon>
        <taxon>Polyphaga</taxon>
        <taxon>Cucujiformia</taxon>
        <taxon>Curculionidae</taxon>
        <taxon>Ceutorhynchinae</taxon>
        <taxon>Ceutorhynchus</taxon>
    </lineage>
</organism>
<accession>A0A9P0DVM4</accession>
<protein>
    <submittedName>
        <fullName evidence="2">Uncharacterized protein</fullName>
    </submittedName>
</protein>
<reference evidence="2" key="1">
    <citation type="submission" date="2022-01" db="EMBL/GenBank/DDBJ databases">
        <authorList>
            <person name="King R."/>
        </authorList>
    </citation>
    <scope>NUCLEOTIDE SEQUENCE</scope>
</reference>
<feature type="region of interest" description="Disordered" evidence="1">
    <location>
        <begin position="238"/>
        <end position="271"/>
    </location>
</feature>
<dbReference type="AlphaFoldDB" id="A0A9P0DVM4"/>
<feature type="region of interest" description="Disordered" evidence="1">
    <location>
        <begin position="354"/>
        <end position="387"/>
    </location>
</feature>
<dbReference type="Proteomes" id="UP001152799">
    <property type="component" value="Unassembled WGS sequence"/>
</dbReference>
<evidence type="ECO:0000313" key="3">
    <source>
        <dbReference type="Proteomes" id="UP001152799"/>
    </source>
</evidence>
<comment type="caution">
    <text evidence="2">The sequence shown here is derived from an EMBL/GenBank/DDBJ whole genome shotgun (WGS) entry which is preliminary data.</text>
</comment>
<proteinExistence type="predicted"/>
<dbReference type="EMBL" id="CAKJTU040000007">
    <property type="protein sequence ID" value="CAH1183131.1"/>
    <property type="molecule type" value="Genomic_DNA"/>
</dbReference>
<feature type="compositionally biased region" description="Polar residues" evidence="1">
    <location>
        <begin position="354"/>
        <end position="381"/>
    </location>
</feature>
<name>A0A9P0DVM4_9CUCU</name>
<keyword evidence="3" id="KW-1185">Reference proteome</keyword>